<dbReference type="Proteomes" id="UP000199494">
    <property type="component" value="Unassembled WGS sequence"/>
</dbReference>
<name>A0A222VX59_9PSEU</name>
<proteinExistence type="predicted"/>
<protein>
    <submittedName>
        <fullName evidence="1">Uncharacterized protein</fullName>
    </submittedName>
</protein>
<gene>
    <name evidence="1" type="ORF">SAMN05421630_10699</name>
</gene>
<keyword evidence="2" id="KW-1185">Reference proteome</keyword>
<dbReference type="KEGG" id="pmad:BAY61_30155"/>
<evidence type="ECO:0000313" key="2">
    <source>
        <dbReference type="Proteomes" id="UP000199494"/>
    </source>
</evidence>
<dbReference type="AlphaFoldDB" id="A0A222VX59"/>
<accession>A0A222VX59</accession>
<evidence type="ECO:0000313" key="1">
    <source>
        <dbReference type="EMBL" id="SDD14151.1"/>
    </source>
</evidence>
<sequence>MRSVFRLRVLQAEPGSEFPKAPFENGLDIGEREVELMQNSEGWFAQSELLATALMVTALEPFVTSKVRDFLVRDRAWPRTAIKVKPFWATGKRGLH</sequence>
<dbReference type="STRING" id="530584.SAMN05421630_10699"/>
<dbReference type="RefSeq" id="WP_091805626.1">
    <property type="nucleotide sequence ID" value="NZ_CP016353.1"/>
</dbReference>
<organism evidence="1 2">
    <name type="scientific">Prauserella marina</name>
    <dbReference type="NCBI Taxonomy" id="530584"/>
    <lineage>
        <taxon>Bacteria</taxon>
        <taxon>Bacillati</taxon>
        <taxon>Actinomycetota</taxon>
        <taxon>Actinomycetes</taxon>
        <taxon>Pseudonocardiales</taxon>
        <taxon>Pseudonocardiaceae</taxon>
        <taxon>Prauserella</taxon>
    </lineage>
</organism>
<dbReference type="EMBL" id="FMZE01000006">
    <property type="protein sequence ID" value="SDD14151.1"/>
    <property type="molecule type" value="Genomic_DNA"/>
</dbReference>
<reference evidence="1 2" key="1">
    <citation type="submission" date="2016-10" db="EMBL/GenBank/DDBJ databases">
        <authorList>
            <person name="de Groot N.N."/>
        </authorList>
    </citation>
    <scope>NUCLEOTIDE SEQUENCE [LARGE SCALE GENOMIC DNA]</scope>
    <source>
        <strain evidence="1 2">CGMCC 4.5506</strain>
    </source>
</reference>